<reference evidence="5 6" key="1">
    <citation type="journal article" date="2023" name="G3 (Bethesda)">
        <title>A chromosome-level genome assembly of Zasmidium syzygii isolated from banana leaves.</title>
        <authorList>
            <person name="van Westerhoven A.C."/>
            <person name="Mehrabi R."/>
            <person name="Talebi R."/>
            <person name="Steentjes M.B.F."/>
            <person name="Corcolon B."/>
            <person name="Chong P.A."/>
            <person name="Kema G.H.J."/>
            <person name="Seidl M.F."/>
        </authorList>
    </citation>
    <scope>NUCLEOTIDE SEQUENCE [LARGE SCALE GENOMIC DNA]</scope>
    <source>
        <strain evidence="5 6">P124</strain>
    </source>
</reference>
<dbReference type="InterPro" id="IPR029058">
    <property type="entry name" value="AB_hydrolase_fold"/>
</dbReference>
<dbReference type="InterPro" id="IPR019826">
    <property type="entry name" value="Carboxylesterase_B_AS"/>
</dbReference>
<dbReference type="Pfam" id="PF00135">
    <property type="entry name" value="COesterase"/>
    <property type="match status" value="1"/>
</dbReference>
<accession>A0ABR0DYL9</accession>
<dbReference type="PROSITE" id="PS00122">
    <property type="entry name" value="CARBOXYLESTERASE_B_1"/>
    <property type="match status" value="1"/>
</dbReference>
<dbReference type="Proteomes" id="UP001305779">
    <property type="component" value="Unassembled WGS sequence"/>
</dbReference>
<dbReference type="InterPro" id="IPR019819">
    <property type="entry name" value="Carboxylesterase_B_CS"/>
</dbReference>
<dbReference type="InterPro" id="IPR050654">
    <property type="entry name" value="AChE-related_enzymes"/>
</dbReference>
<proteinExistence type="inferred from homology"/>
<name>A0ABR0DYL9_ZASCE</name>
<dbReference type="InterPro" id="IPR002018">
    <property type="entry name" value="CarbesteraseB"/>
</dbReference>
<evidence type="ECO:0000256" key="3">
    <source>
        <dbReference type="RuleBase" id="RU361235"/>
    </source>
</evidence>
<evidence type="ECO:0000256" key="2">
    <source>
        <dbReference type="ARBA" id="ARBA00022801"/>
    </source>
</evidence>
<evidence type="ECO:0000256" key="1">
    <source>
        <dbReference type="ARBA" id="ARBA00005964"/>
    </source>
</evidence>
<protein>
    <recommendedName>
        <fullName evidence="3">Carboxylic ester hydrolase</fullName>
        <ecNumber evidence="3">3.1.1.-</ecNumber>
    </recommendedName>
</protein>
<keyword evidence="2 3" id="KW-0378">Hydrolase</keyword>
<feature type="domain" description="Carboxylesterase type B" evidence="4">
    <location>
        <begin position="66"/>
        <end position="543"/>
    </location>
</feature>
<organism evidence="5 6">
    <name type="scientific">Zasmidium cellare</name>
    <name type="common">Wine cellar mold</name>
    <name type="synonym">Racodium cellare</name>
    <dbReference type="NCBI Taxonomy" id="395010"/>
    <lineage>
        <taxon>Eukaryota</taxon>
        <taxon>Fungi</taxon>
        <taxon>Dikarya</taxon>
        <taxon>Ascomycota</taxon>
        <taxon>Pezizomycotina</taxon>
        <taxon>Dothideomycetes</taxon>
        <taxon>Dothideomycetidae</taxon>
        <taxon>Mycosphaerellales</taxon>
        <taxon>Mycosphaerellaceae</taxon>
        <taxon>Zasmidium</taxon>
    </lineage>
</organism>
<dbReference type="EC" id="3.1.1.-" evidence="3"/>
<dbReference type="SUPFAM" id="SSF53474">
    <property type="entry name" value="alpha/beta-Hydrolases"/>
    <property type="match status" value="1"/>
</dbReference>
<sequence length="563" mass="62139">MFRQMRRTMAWKAKYKPRCLVGKDEDLSALNRKDAILACVGLLTIDHLPIPLTVDLGYSKYQGATVDGGINQYLGMRFAAPPLGDLRFRAPADPVYNGTVQPATSFGPTCPYVGYLFPVNSEDCLFINVFAPSNATTNSKLPVWFFLSGGGYSGLSNANYMGNDVITASNHSIILVNVNYRVGAYGFLASEKVRRDGDLNAGLLDQRKALEWVQKYIHLFGGDPNHVVLHGDSAGAGSVAHHLTWAGGRDDHLFIGTMSTSPFFPTERTVPEMEFQFDRFAEAVGCSSNSSNVMNCLRSKDTATLSVGNVMSPFPGGENTPLFYWLPVIDGEVNKNLMYDQFERGQIVRVPMFVGDDSTEGASFAPNATSNAEFLQFFKDNYPGLTQRDLGEINASYPLTPMRGDRPAWFGPAADAYGDATFTCAGNEMANSEAAYNSPWKVWSYEYAVPEPNGAADGNPVPHTIEMPAIFGPASVYCTSCSYAEGQVNHPMVPVVMSYYISFVKTLDPNPYRLPSTPYWQPWGPRGNSRLRFVLDGTRMETVPRLQVQRCDLWKRLAPDMEQ</sequence>
<dbReference type="EMBL" id="JAXOVC010000014">
    <property type="protein sequence ID" value="KAK4494237.1"/>
    <property type="molecule type" value="Genomic_DNA"/>
</dbReference>
<evidence type="ECO:0000313" key="5">
    <source>
        <dbReference type="EMBL" id="KAK4494237.1"/>
    </source>
</evidence>
<dbReference type="PANTHER" id="PTHR43918:SF4">
    <property type="entry name" value="CARBOXYLIC ESTER HYDROLASE"/>
    <property type="match status" value="1"/>
</dbReference>
<evidence type="ECO:0000313" key="6">
    <source>
        <dbReference type="Proteomes" id="UP001305779"/>
    </source>
</evidence>
<dbReference type="Gene3D" id="3.40.50.1820">
    <property type="entry name" value="alpha/beta hydrolase"/>
    <property type="match status" value="1"/>
</dbReference>
<dbReference type="PANTHER" id="PTHR43918">
    <property type="entry name" value="ACETYLCHOLINESTERASE"/>
    <property type="match status" value="1"/>
</dbReference>
<comment type="similarity">
    <text evidence="1 3">Belongs to the type-B carboxylesterase/lipase family.</text>
</comment>
<keyword evidence="6" id="KW-1185">Reference proteome</keyword>
<gene>
    <name evidence="5" type="ORF">PRZ48_014535</name>
</gene>
<evidence type="ECO:0000259" key="4">
    <source>
        <dbReference type="Pfam" id="PF00135"/>
    </source>
</evidence>
<dbReference type="PROSITE" id="PS00941">
    <property type="entry name" value="CARBOXYLESTERASE_B_2"/>
    <property type="match status" value="1"/>
</dbReference>
<comment type="caution">
    <text evidence="5">The sequence shown here is derived from an EMBL/GenBank/DDBJ whole genome shotgun (WGS) entry which is preliminary data.</text>
</comment>